<dbReference type="AlphaFoldDB" id="A0A095ZCD8"/>
<organism evidence="2 3">
    <name type="scientific">Oligella urethralis DNF00040</name>
    <dbReference type="NCBI Taxonomy" id="1401065"/>
    <lineage>
        <taxon>Bacteria</taxon>
        <taxon>Pseudomonadati</taxon>
        <taxon>Pseudomonadota</taxon>
        <taxon>Betaproteobacteria</taxon>
        <taxon>Burkholderiales</taxon>
        <taxon>Alcaligenaceae</taxon>
        <taxon>Oligella</taxon>
    </lineage>
</organism>
<feature type="signal peptide" evidence="1">
    <location>
        <begin position="1"/>
        <end position="20"/>
    </location>
</feature>
<dbReference type="OrthoDB" id="9910894at2"/>
<sequence>MKKVLFIALGIAALSACVQAPIYPPMTESEMVAATCRDLWKDSERLNREINNIRYKYQADVPTGRDAEVLEAAQTRLNQVRELSVQKMCTFG</sequence>
<gene>
    <name evidence="2" type="ORF">HMPREF2130_01575</name>
</gene>
<evidence type="ECO:0000256" key="1">
    <source>
        <dbReference type="SAM" id="SignalP"/>
    </source>
</evidence>
<dbReference type="PROSITE" id="PS51257">
    <property type="entry name" value="PROKAR_LIPOPROTEIN"/>
    <property type="match status" value="1"/>
</dbReference>
<dbReference type="eggNOG" id="ENOG50316FT">
    <property type="taxonomic scope" value="Bacteria"/>
</dbReference>
<keyword evidence="1" id="KW-0732">Signal</keyword>
<feature type="chain" id="PRO_5001922742" description="Lipoprotein" evidence="1">
    <location>
        <begin position="21"/>
        <end position="92"/>
    </location>
</feature>
<evidence type="ECO:0008006" key="4">
    <source>
        <dbReference type="Google" id="ProtNLM"/>
    </source>
</evidence>
<name>A0A095ZCD8_9BURK</name>
<comment type="caution">
    <text evidence="2">The sequence shown here is derived from an EMBL/GenBank/DDBJ whole genome shotgun (WGS) entry which is preliminary data.</text>
</comment>
<dbReference type="Proteomes" id="UP000029629">
    <property type="component" value="Unassembled WGS sequence"/>
</dbReference>
<keyword evidence="3" id="KW-1185">Reference proteome</keyword>
<accession>A0A095ZCD8</accession>
<dbReference type="RefSeq" id="WP_036557425.1">
    <property type="nucleotide sequence ID" value="NZ_JRNI01000008.1"/>
</dbReference>
<reference evidence="2 3" key="1">
    <citation type="submission" date="2014-07" db="EMBL/GenBank/DDBJ databases">
        <authorList>
            <person name="McCorrison J."/>
            <person name="Sanka R."/>
            <person name="Torralba M."/>
            <person name="Gillis M."/>
            <person name="Haft D.H."/>
            <person name="Methe B."/>
            <person name="Sutton G."/>
            <person name="Nelson K.E."/>
        </authorList>
    </citation>
    <scope>NUCLEOTIDE SEQUENCE [LARGE SCALE GENOMIC DNA]</scope>
    <source>
        <strain evidence="2 3">DNF00040</strain>
    </source>
</reference>
<evidence type="ECO:0000313" key="3">
    <source>
        <dbReference type="Proteomes" id="UP000029629"/>
    </source>
</evidence>
<protein>
    <recommendedName>
        <fullName evidence="4">Lipoprotein</fullName>
    </recommendedName>
</protein>
<evidence type="ECO:0000313" key="2">
    <source>
        <dbReference type="EMBL" id="KGF32051.1"/>
    </source>
</evidence>
<proteinExistence type="predicted"/>
<dbReference type="EMBL" id="JRNI01000008">
    <property type="protein sequence ID" value="KGF32051.1"/>
    <property type="molecule type" value="Genomic_DNA"/>
</dbReference>